<evidence type="ECO:0000313" key="3">
    <source>
        <dbReference type="Proteomes" id="UP000001949"/>
    </source>
</evidence>
<dbReference type="RefSeq" id="XP_766128.1">
    <property type="nucleotide sequence ID" value="XM_761035.1"/>
</dbReference>
<comment type="caution">
    <text evidence="2">The sequence shown here is derived from an EMBL/GenBank/DDBJ whole genome shotgun (WGS) entry which is preliminary data.</text>
</comment>
<dbReference type="GeneID" id="3503578"/>
<dbReference type="InParanoid" id="Q4N863"/>
<protein>
    <submittedName>
        <fullName evidence="2">Tash1 protein, putative</fullName>
    </submittedName>
</protein>
<feature type="region of interest" description="Disordered" evidence="1">
    <location>
        <begin position="262"/>
        <end position="309"/>
    </location>
</feature>
<evidence type="ECO:0000313" key="2">
    <source>
        <dbReference type="EMBL" id="EAN33845.1"/>
    </source>
</evidence>
<dbReference type="AlphaFoldDB" id="Q4N863"/>
<proteinExistence type="predicted"/>
<accession>Q4N863</accession>
<keyword evidence="3" id="KW-1185">Reference proteome</keyword>
<feature type="compositionally biased region" description="Low complexity" evidence="1">
    <location>
        <begin position="185"/>
        <end position="196"/>
    </location>
</feature>
<feature type="compositionally biased region" description="Polar residues" evidence="1">
    <location>
        <begin position="280"/>
        <end position="289"/>
    </location>
</feature>
<dbReference type="EMBL" id="AAGK01000001">
    <property type="protein sequence ID" value="EAN33845.1"/>
    <property type="molecule type" value="Genomic_DNA"/>
</dbReference>
<dbReference type="Proteomes" id="UP000001949">
    <property type="component" value="Unassembled WGS sequence"/>
</dbReference>
<feature type="compositionally biased region" description="Acidic residues" evidence="1">
    <location>
        <begin position="267"/>
        <end position="276"/>
    </location>
</feature>
<reference evidence="2 3" key="1">
    <citation type="journal article" date="2005" name="Science">
        <title>Genome sequence of Theileria parva, a bovine pathogen that transforms lymphocytes.</title>
        <authorList>
            <person name="Gardner M.J."/>
            <person name="Bishop R."/>
            <person name="Shah T."/>
            <person name="de Villiers E.P."/>
            <person name="Carlton J.M."/>
            <person name="Hall N."/>
            <person name="Ren Q."/>
            <person name="Paulsen I.T."/>
            <person name="Pain A."/>
            <person name="Berriman M."/>
            <person name="Wilson R.J.M."/>
            <person name="Sato S."/>
            <person name="Ralph S.A."/>
            <person name="Mann D.J."/>
            <person name="Xiong Z."/>
            <person name="Shallom S.J."/>
            <person name="Weidman J."/>
            <person name="Jiang L."/>
            <person name="Lynn J."/>
            <person name="Weaver B."/>
            <person name="Shoaibi A."/>
            <person name="Domingo A.R."/>
            <person name="Wasawo D."/>
            <person name="Crabtree J."/>
            <person name="Wortman J.R."/>
            <person name="Haas B."/>
            <person name="Angiuoli S.V."/>
            <person name="Creasy T.H."/>
            <person name="Lu C."/>
            <person name="Suh B."/>
            <person name="Silva J.C."/>
            <person name="Utterback T.R."/>
            <person name="Feldblyum T.V."/>
            <person name="Pertea M."/>
            <person name="Allen J."/>
            <person name="Nierman W.C."/>
            <person name="Taracha E.L.N."/>
            <person name="Salzberg S.L."/>
            <person name="White O.R."/>
            <person name="Fitzhugh H.A."/>
            <person name="Morzaria S."/>
            <person name="Venter J.C."/>
            <person name="Fraser C.M."/>
            <person name="Nene V."/>
        </authorList>
    </citation>
    <scope>NUCLEOTIDE SEQUENCE [LARGE SCALE GENOMIC DNA]</scope>
    <source>
        <strain evidence="2 3">Muguga</strain>
    </source>
</reference>
<dbReference type="VEuPathDB" id="PiroplasmaDB:TpMuguga_01g00607"/>
<feature type="region of interest" description="Disordered" evidence="1">
    <location>
        <begin position="145"/>
        <end position="250"/>
    </location>
</feature>
<gene>
    <name evidence="2" type="ordered locus">TP01_0607</name>
</gene>
<dbReference type="KEGG" id="tpv:TP01_0607"/>
<organism evidence="2 3">
    <name type="scientific">Theileria parva</name>
    <name type="common">East coast fever infection agent</name>
    <dbReference type="NCBI Taxonomy" id="5875"/>
    <lineage>
        <taxon>Eukaryota</taxon>
        <taxon>Sar</taxon>
        <taxon>Alveolata</taxon>
        <taxon>Apicomplexa</taxon>
        <taxon>Aconoidasida</taxon>
        <taxon>Piroplasmida</taxon>
        <taxon>Theileriidae</taxon>
        <taxon>Theileria</taxon>
    </lineage>
</organism>
<sequence>MNILDVKYLGVLIIFNCISFVFSEILNIKNLTDSGFYTIIIIEDGITKTMIYSTPQKIITEVRQGKRVLWTALPGESVKCLTIYTLDWASIRVMTIEINNPVKDGMYYFNRRYSNYVYATKEMFDFEYAEMARVAKYMHEKYSKSSDKVPIPEQKQPKKRKAETDDTGEPEKKIPSQPAQPQPQPQQLEPEVVQVEMESEEDESTDTASEGPIEEWDIQNIQFQVSSDEEQKDIDISDKELIFSPSDTEEEPELIAEHIQFQISSDSDNDIDESTDDQIIQSDAITQTDKQNDNRDPSTLPIKKRPYKP</sequence>
<evidence type="ECO:0000256" key="1">
    <source>
        <dbReference type="SAM" id="MobiDB-lite"/>
    </source>
</evidence>
<dbReference type="OMA" id="VMTIEIN"/>
<name>Q4N863_THEPA</name>